<protein>
    <submittedName>
        <fullName evidence="2">Uncharacterized protein</fullName>
    </submittedName>
</protein>
<sequence length="69" mass="7841">VRRYRELCLELATLLQHNIFCRSKNSLSQAGSFNPPSGQPKYPRAMLQNNPTSVSSFPLKKDLAQHRAK</sequence>
<feature type="compositionally biased region" description="Polar residues" evidence="1">
    <location>
        <begin position="47"/>
        <end position="56"/>
    </location>
</feature>
<comment type="caution">
    <text evidence="2">The sequence shown here is derived from an EMBL/GenBank/DDBJ whole genome shotgun (WGS) entry which is preliminary data.</text>
</comment>
<feature type="region of interest" description="Disordered" evidence="1">
    <location>
        <begin position="26"/>
        <end position="69"/>
    </location>
</feature>
<feature type="compositionally biased region" description="Basic and acidic residues" evidence="1">
    <location>
        <begin position="59"/>
        <end position="69"/>
    </location>
</feature>
<dbReference type="AlphaFoldDB" id="A0A4Y7STK3"/>
<reference evidence="2 3" key="1">
    <citation type="journal article" date="2019" name="Nat. Ecol. Evol.">
        <title>Megaphylogeny resolves global patterns of mushroom evolution.</title>
        <authorList>
            <person name="Varga T."/>
            <person name="Krizsan K."/>
            <person name="Foldi C."/>
            <person name="Dima B."/>
            <person name="Sanchez-Garcia M."/>
            <person name="Sanchez-Ramirez S."/>
            <person name="Szollosi G.J."/>
            <person name="Szarkandi J.G."/>
            <person name="Papp V."/>
            <person name="Albert L."/>
            <person name="Andreopoulos W."/>
            <person name="Angelini C."/>
            <person name="Antonin V."/>
            <person name="Barry K.W."/>
            <person name="Bougher N.L."/>
            <person name="Buchanan P."/>
            <person name="Buyck B."/>
            <person name="Bense V."/>
            <person name="Catcheside P."/>
            <person name="Chovatia M."/>
            <person name="Cooper J."/>
            <person name="Damon W."/>
            <person name="Desjardin D."/>
            <person name="Finy P."/>
            <person name="Geml J."/>
            <person name="Haridas S."/>
            <person name="Hughes K."/>
            <person name="Justo A."/>
            <person name="Karasinski D."/>
            <person name="Kautmanova I."/>
            <person name="Kiss B."/>
            <person name="Kocsube S."/>
            <person name="Kotiranta H."/>
            <person name="LaButti K.M."/>
            <person name="Lechner B.E."/>
            <person name="Liimatainen K."/>
            <person name="Lipzen A."/>
            <person name="Lukacs Z."/>
            <person name="Mihaltcheva S."/>
            <person name="Morgado L.N."/>
            <person name="Niskanen T."/>
            <person name="Noordeloos M.E."/>
            <person name="Ohm R.A."/>
            <person name="Ortiz-Santana B."/>
            <person name="Ovrebo C."/>
            <person name="Racz N."/>
            <person name="Riley R."/>
            <person name="Savchenko A."/>
            <person name="Shiryaev A."/>
            <person name="Soop K."/>
            <person name="Spirin V."/>
            <person name="Szebenyi C."/>
            <person name="Tomsovsky M."/>
            <person name="Tulloss R.E."/>
            <person name="Uehling J."/>
            <person name="Grigoriev I.V."/>
            <person name="Vagvolgyi C."/>
            <person name="Papp T."/>
            <person name="Martin F.M."/>
            <person name="Miettinen O."/>
            <person name="Hibbett D.S."/>
            <person name="Nagy L.G."/>
        </authorList>
    </citation>
    <scope>NUCLEOTIDE SEQUENCE [LARGE SCALE GENOMIC DNA]</scope>
    <source>
        <strain evidence="2 3">FP101781</strain>
    </source>
</reference>
<evidence type="ECO:0000313" key="2">
    <source>
        <dbReference type="EMBL" id="TEB24589.1"/>
    </source>
</evidence>
<name>A0A4Y7STK3_COPMI</name>
<feature type="non-terminal residue" evidence="2">
    <location>
        <position position="1"/>
    </location>
</feature>
<gene>
    <name evidence="2" type="ORF">FA13DRAFT_1739148</name>
</gene>
<proteinExistence type="predicted"/>
<dbReference type="Proteomes" id="UP000298030">
    <property type="component" value="Unassembled WGS sequence"/>
</dbReference>
<organism evidence="2 3">
    <name type="scientific">Coprinellus micaceus</name>
    <name type="common">Glistening ink-cap mushroom</name>
    <name type="synonym">Coprinus micaceus</name>
    <dbReference type="NCBI Taxonomy" id="71717"/>
    <lineage>
        <taxon>Eukaryota</taxon>
        <taxon>Fungi</taxon>
        <taxon>Dikarya</taxon>
        <taxon>Basidiomycota</taxon>
        <taxon>Agaricomycotina</taxon>
        <taxon>Agaricomycetes</taxon>
        <taxon>Agaricomycetidae</taxon>
        <taxon>Agaricales</taxon>
        <taxon>Agaricineae</taxon>
        <taxon>Psathyrellaceae</taxon>
        <taxon>Coprinellus</taxon>
    </lineage>
</organism>
<feature type="compositionally biased region" description="Polar residues" evidence="1">
    <location>
        <begin position="26"/>
        <end position="36"/>
    </location>
</feature>
<dbReference type="EMBL" id="QPFP01000065">
    <property type="protein sequence ID" value="TEB24589.1"/>
    <property type="molecule type" value="Genomic_DNA"/>
</dbReference>
<keyword evidence="3" id="KW-1185">Reference proteome</keyword>
<evidence type="ECO:0000256" key="1">
    <source>
        <dbReference type="SAM" id="MobiDB-lite"/>
    </source>
</evidence>
<accession>A0A4Y7STK3</accession>
<evidence type="ECO:0000313" key="3">
    <source>
        <dbReference type="Proteomes" id="UP000298030"/>
    </source>
</evidence>